<comment type="similarity">
    <text evidence="2 5">Belongs to the pseudouridine synthase TruB family. Type 1 subfamily.</text>
</comment>
<evidence type="ECO:0000313" key="8">
    <source>
        <dbReference type="EMBL" id="MFD2616846.1"/>
    </source>
</evidence>
<evidence type="ECO:0000256" key="4">
    <source>
        <dbReference type="ARBA" id="ARBA00023235"/>
    </source>
</evidence>
<evidence type="ECO:0000259" key="7">
    <source>
        <dbReference type="Pfam" id="PF16198"/>
    </source>
</evidence>
<dbReference type="SUPFAM" id="SSF55120">
    <property type="entry name" value="Pseudouridine synthase"/>
    <property type="match status" value="1"/>
</dbReference>
<evidence type="ECO:0000256" key="5">
    <source>
        <dbReference type="HAMAP-Rule" id="MF_01080"/>
    </source>
</evidence>
<organism evidence="8 9">
    <name type="scientific">Terrilactibacillus laevilacticus</name>
    <dbReference type="NCBI Taxonomy" id="1380157"/>
    <lineage>
        <taxon>Bacteria</taxon>
        <taxon>Bacillati</taxon>
        <taxon>Bacillota</taxon>
        <taxon>Bacilli</taxon>
        <taxon>Bacillales</taxon>
        <taxon>Bacillaceae</taxon>
        <taxon>Terrilactibacillus</taxon>
    </lineage>
</organism>
<keyword evidence="9" id="KW-1185">Reference proteome</keyword>
<dbReference type="EC" id="5.4.99.25" evidence="5"/>
<dbReference type="InterPro" id="IPR032819">
    <property type="entry name" value="TruB_C"/>
</dbReference>
<evidence type="ECO:0000256" key="2">
    <source>
        <dbReference type="ARBA" id="ARBA00005642"/>
    </source>
</evidence>
<dbReference type="InterPro" id="IPR002501">
    <property type="entry name" value="PsdUridine_synth_N"/>
</dbReference>
<sequence length="307" mass="34531">MSSYTGILPLYKPKGITSHDCIFRLRKILRYKKIGHTGTLDPEVDGVLPICLGRATKISEYLLNYPKSYRGIIRLGQATDTEDATGQVIEEKKVQRTLNRQDIEGVFNSFKGVIQQVPPMYSAVKVNGKKLYEYARAGMTITRPVRQVTIYDLRIHGNQSVFESEIPFDVKCSKGTYVRTLAVDIGKKCGYPAHLGTLTRTSAGPFQVNDCLTFEEIEQAVHENRFSECLSTISYALQYMPSLSVDKNLEEKIINGAVLPLMTQEGKSPFAIFNQAGDCLAIYQKHPDKEGLMKPVKVLLIKEDDRR</sequence>
<dbReference type="RefSeq" id="WP_141189311.1">
    <property type="nucleotide sequence ID" value="NZ_JBHUMR010000008.1"/>
</dbReference>
<name>A0ABW5PPS1_9BACI</name>
<feature type="domain" description="tRNA pseudouridylate synthase B C-terminal" evidence="7">
    <location>
        <begin position="179"/>
        <end position="223"/>
    </location>
</feature>
<dbReference type="Proteomes" id="UP001597458">
    <property type="component" value="Unassembled WGS sequence"/>
</dbReference>
<dbReference type="PANTHER" id="PTHR13767:SF2">
    <property type="entry name" value="PSEUDOURIDYLATE SYNTHASE TRUB1"/>
    <property type="match status" value="1"/>
</dbReference>
<dbReference type="NCBIfam" id="TIGR00431">
    <property type="entry name" value="TruB"/>
    <property type="match status" value="1"/>
</dbReference>
<proteinExistence type="inferred from homology"/>
<gene>
    <name evidence="5 8" type="primary">truB</name>
    <name evidence="8" type="ORF">ACFSTF_05925</name>
</gene>
<dbReference type="CDD" id="cd02573">
    <property type="entry name" value="PseudoU_synth_EcTruB"/>
    <property type="match status" value="1"/>
</dbReference>
<dbReference type="Gene3D" id="3.30.2350.10">
    <property type="entry name" value="Pseudouridine synthase"/>
    <property type="match status" value="1"/>
</dbReference>
<dbReference type="GO" id="GO:0160148">
    <property type="term" value="F:tRNA pseudouridine(55) synthase activity"/>
    <property type="evidence" value="ECO:0007669"/>
    <property type="project" value="UniProtKB-EC"/>
</dbReference>
<dbReference type="InterPro" id="IPR014780">
    <property type="entry name" value="tRNA_psdUridine_synth_TruB"/>
</dbReference>
<comment type="catalytic activity">
    <reaction evidence="1 5">
        <text>uridine(55) in tRNA = pseudouridine(55) in tRNA</text>
        <dbReference type="Rhea" id="RHEA:42532"/>
        <dbReference type="Rhea" id="RHEA-COMP:10101"/>
        <dbReference type="Rhea" id="RHEA-COMP:10102"/>
        <dbReference type="ChEBI" id="CHEBI:65314"/>
        <dbReference type="ChEBI" id="CHEBI:65315"/>
        <dbReference type="EC" id="5.4.99.25"/>
    </reaction>
</comment>
<evidence type="ECO:0000256" key="3">
    <source>
        <dbReference type="ARBA" id="ARBA00022694"/>
    </source>
</evidence>
<evidence type="ECO:0000259" key="6">
    <source>
        <dbReference type="Pfam" id="PF01509"/>
    </source>
</evidence>
<feature type="domain" description="Pseudouridine synthase II N-terminal" evidence="6">
    <location>
        <begin position="26"/>
        <end position="178"/>
    </location>
</feature>
<dbReference type="PANTHER" id="PTHR13767">
    <property type="entry name" value="TRNA-PSEUDOURIDINE SYNTHASE"/>
    <property type="match status" value="1"/>
</dbReference>
<comment type="function">
    <text evidence="5">Responsible for synthesis of pseudouridine from uracil-55 in the psi GC loop of transfer RNAs.</text>
</comment>
<feature type="active site" description="Nucleophile" evidence="5">
    <location>
        <position position="41"/>
    </location>
</feature>
<accession>A0ABW5PPS1</accession>
<dbReference type="Pfam" id="PF16198">
    <property type="entry name" value="TruB_C_2"/>
    <property type="match status" value="1"/>
</dbReference>
<evidence type="ECO:0000313" key="9">
    <source>
        <dbReference type="Proteomes" id="UP001597458"/>
    </source>
</evidence>
<dbReference type="EMBL" id="JBHUMR010000008">
    <property type="protein sequence ID" value="MFD2616846.1"/>
    <property type="molecule type" value="Genomic_DNA"/>
</dbReference>
<dbReference type="InterPro" id="IPR020103">
    <property type="entry name" value="PsdUridine_synth_cat_dom_sf"/>
</dbReference>
<keyword evidence="4 5" id="KW-0413">Isomerase</keyword>
<dbReference type="HAMAP" id="MF_01080">
    <property type="entry name" value="TruB_bact"/>
    <property type="match status" value="1"/>
</dbReference>
<keyword evidence="3 5" id="KW-0819">tRNA processing</keyword>
<evidence type="ECO:0000256" key="1">
    <source>
        <dbReference type="ARBA" id="ARBA00000385"/>
    </source>
</evidence>
<dbReference type="Pfam" id="PF01509">
    <property type="entry name" value="TruB_N"/>
    <property type="match status" value="1"/>
</dbReference>
<comment type="caution">
    <text evidence="8">The sequence shown here is derived from an EMBL/GenBank/DDBJ whole genome shotgun (WGS) entry which is preliminary data.</text>
</comment>
<reference evidence="9" key="1">
    <citation type="journal article" date="2019" name="Int. J. Syst. Evol. Microbiol.">
        <title>The Global Catalogue of Microorganisms (GCM) 10K type strain sequencing project: providing services to taxonomists for standard genome sequencing and annotation.</title>
        <authorList>
            <consortium name="The Broad Institute Genomics Platform"/>
            <consortium name="The Broad Institute Genome Sequencing Center for Infectious Disease"/>
            <person name="Wu L."/>
            <person name="Ma J."/>
        </authorList>
    </citation>
    <scope>NUCLEOTIDE SEQUENCE [LARGE SCALE GENOMIC DNA]</scope>
    <source>
        <strain evidence="9">TISTR 2241</strain>
    </source>
</reference>
<protein>
    <recommendedName>
        <fullName evidence="5">tRNA pseudouridine synthase B</fullName>
        <ecNumber evidence="5">5.4.99.25</ecNumber>
    </recommendedName>
    <alternativeName>
        <fullName evidence="5">tRNA pseudouridine(55) synthase</fullName>
        <shortName evidence="5">Psi55 synthase</shortName>
    </alternativeName>
    <alternativeName>
        <fullName evidence="5">tRNA pseudouridylate synthase</fullName>
    </alternativeName>
    <alternativeName>
        <fullName evidence="5">tRNA-uridine isomerase</fullName>
    </alternativeName>
</protein>